<dbReference type="PRINTS" id="PR00344">
    <property type="entry name" value="BCTRLSENSOR"/>
</dbReference>
<keyword evidence="5" id="KW-0547">Nucleotide-binding</keyword>
<organism evidence="14 15">
    <name type="scientific">Oxalicibacterium faecigallinarum</name>
    <dbReference type="NCBI Taxonomy" id="573741"/>
    <lineage>
        <taxon>Bacteria</taxon>
        <taxon>Pseudomonadati</taxon>
        <taxon>Pseudomonadota</taxon>
        <taxon>Betaproteobacteria</taxon>
        <taxon>Burkholderiales</taxon>
        <taxon>Oxalobacteraceae</taxon>
        <taxon>Oxalicibacterium</taxon>
    </lineage>
</organism>
<dbReference type="SMART" id="SM00387">
    <property type="entry name" value="HATPase_c"/>
    <property type="match status" value="1"/>
</dbReference>
<feature type="domain" description="PAC" evidence="13">
    <location>
        <begin position="86"/>
        <end position="138"/>
    </location>
</feature>
<evidence type="ECO:0000256" key="2">
    <source>
        <dbReference type="ARBA" id="ARBA00012438"/>
    </source>
</evidence>
<dbReference type="CDD" id="cd00082">
    <property type="entry name" value="HisKA"/>
    <property type="match status" value="1"/>
</dbReference>
<dbReference type="Pfam" id="PF02518">
    <property type="entry name" value="HATPase_c"/>
    <property type="match status" value="1"/>
</dbReference>
<sequence>MDNAGLSHIAESDRFRLLVDSVTDYAIYMLTVEGYVNSWNTGAQRFKGYRAEEIIGKHFSNFYTEDDRAAGIPARSLLTAEREGRFETEGWRVRKDGSRFWANVIIDPIRSEKGILLGFAKVTRDVTERKLTQQALQQSEQQFRLLVQGVTDYAIYMLDANGVVTNWNSGAQRIKGYSASEIVGTHFSHFYTHEDQIRGLPAKTLAIAASKGRHEHEGLRVRKDGSQFMANIVIDAIRDELGQLVGFAKVTRDITEKRAAEEELQRANTALLQSQKMEALGQLTGGVAHDFNNLLGVLSSGIDMLSLQLRSNQDARVLDSMRRAVERGAGLTQQLLSFARQQPLKTEACLINDVITRFESVLRSACRSSVEFDIALSSDPAMVQIDPGQLQTALLNLVVNASDAMPDGGKLHISTGTTELKQNEIGNLPAATYSVIRVDDNGCGMPDAVRERALEPFFTTKGINKGTGLGLSQVYGFITQSGGDVRILSKMDEGTSILLYLPITHNDDPAEALASDGLEKVLIVEDQEDLLMLGAELFRAIGYEVYTATSAEQAIDLLTARTDINILFSDVMMPDGMDGIQLAHWVRERHPHIRIVLASGYARPALQAQSQNGEQFHFINKPYQLSDLAKVLRRAA</sequence>
<evidence type="ECO:0000256" key="3">
    <source>
        <dbReference type="ARBA" id="ARBA00022553"/>
    </source>
</evidence>
<dbReference type="InterPro" id="IPR000700">
    <property type="entry name" value="PAS-assoc_C"/>
</dbReference>
<dbReference type="Gene3D" id="3.40.50.2300">
    <property type="match status" value="1"/>
</dbReference>
<evidence type="ECO:0000259" key="12">
    <source>
        <dbReference type="PROSITE" id="PS50112"/>
    </source>
</evidence>
<feature type="domain" description="PAC" evidence="13">
    <location>
        <begin position="214"/>
        <end position="266"/>
    </location>
</feature>
<dbReference type="PANTHER" id="PTHR43065">
    <property type="entry name" value="SENSOR HISTIDINE KINASE"/>
    <property type="match status" value="1"/>
</dbReference>
<dbReference type="InterPro" id="IPR011006">
    <property type="entry name" value="CheY-like_superfamily"/>
</dbReference>
<dbReference type="RefSeq" id="WP_188380409.1">
    <property type="nucleotide sequence ID" value="NZ_BMDI01000001.1"/>
</dbReference>
<dbReference type="Pfam" id="PF00989">
    <property type="entry name" value="PAS"/>
    <property type="match status" value="1"/>
</dbReference>
<feature type="domain" description="Histidine kinase" evidence="10">
    <location>
        <begin position="286"/>
        <end position="505"/>
    </location>
</feature>
<dbReference type="GO" id="GO:0000155">
    <property type="term" value="F:phosphorelay sensor kinase activity"/>
    <property type="evidence" value="ECO:0007669"/>
    <property type="project" value="InterPro"/>
</dbReference>
<feature type="domain" description="Response regulatory" evidence="11">
    <location>
        <begin position="520"/>
        <end position="636"/>
    </location>
</feature>
<dbReference type="SUPFAM" id="SSF52172">
    <property type="entry name" value="CheY-like"/>
    <property type="match status" value="1"/>
</dbReference>
<comment type="catalytic activity">
    <reaction evidence="1">
        <text>ATP + protein L-histidine = ADP + protein N-phospho-L-histidine.</text>
        <dbReference type="EC" id="2.7.13.3"/>
    </reaction>
</comment>
<dbReference type="SMART" id="SM00388">
    <property type="entry name" value="HisKA"/>
    <property type="match status" value="1"/>
</dbReference>
<reference evidence="15" key="1">
    <citation type="journal article" date="2019" name="Int. J. Syst. Evol. Microbiol.">
        <title>The Global Catalogue of Microorganisms (GCM) 10K type strain sequencing project: providing services to taxonomists for standard genome sequencing and annotation.</title>
        <authorList>
            <consortium name="The Broad Institute Genomics Platform"/>
            <consortium name="The Broad Institute Genome Sequencing Center for Infectious Disease"/>
            <person name="Wu L."/>
            <person name="Ma J."/>
        </authorList>
    </citation>
    <scope>NUCLEOTIDE SEQUENCE [LARGE SCALE GENOMIC DNA]</scope>
    <source>
        <strain evidence="15">CCM 2767</strain>
    </source>
</reference>
<dbReference type="PROSITE" id="PS50110">
    <property type="entry name" value="RESPONSE_REGULATORY"/>
    <property type="match status" value="1"/>
</dbReference>
<evidence type="ECO:0000259" key="10">
    <source>
        <dbReference type="PROSITE" id="PS50109"/>
    </source>
</evidence>
<dbReference type="EC" id="2.7.13.3" evidence="2"/>
<evidence type="ECO:0000313" key="14">
    <source>
        <dbReference type="EMBL" id="GGI18194.1"/>
    </source>
</evidence>
<evidence type="ECO:0000256" key="6">
    <source>
        <dbReference type="ARBA" id="ARBA00022777"/>
    </source>
</evidence>
<protein>
    <recommendedName>
        <fullName evidence="2">histidine kinase</fullName>
        <ecNumber evidence="2">2.7.13.3</ecNumber>
    </recommendedName>
</protein>
<proteinExistence type="predicted"/>
<dbReference type="PROSITE" id="PS50109">
    <property type="entry name" value="HIS_KIN"/>
    <property type="match status" value="1"/>
</dbReference>
<dbReference type="Gene3D" id="3.30.450.20">
    <property type="entry name" value="PAS domain"/>
    <property type="match status" value="2"/>
</dbReference>
<dbReference type="Pfam" id="PF00072">
    <property type="entry name" value="Response_reg"/>
    <property type="match status" value="1"/>
</dbReference>
<dbReference type="SMART" id="SM00448">
    <property type="entry name" value="REC"/>
    <property type="match status" value="1"/>
</dbReference>
<feature type="domain" description="PAS" evidence="12">
    <location>
        <begin position="11"/>
        <end position="68"/>
    </location>
</feature>
<dbReference type="SUPFAM" id="SSF55874">
    <property type="entry name" value="ATPase domain of HSP90 chaperone/DNA topoisomerase II/histidine kinase"/>
    <property type="match status" value="1"/>
</dbReference>
<evidence type="ECO:0000256" key="9">
    <source>
        <dbReference type="PROSITE-ProRule" id="PRU00169"/>
    </source>
</evidence>
<keyword evidence="3 9" id="KW-0597">Phosphoprotein</keyword>
<dbReference type="NCBIfam" id="TIGR00229">
    <property type="entry name" value="sensory_box"/>
    <property type="match status" value="2"/>
</dbReference>
<gene>
    <name evidence="14" type="ORF">GCM10008066_12780</name>
</gene>
<keyword evidence="15" id="KW-1185">Reference proteome</keyword>
<dbReference type="InterPro" id="IPR001610">
    <property type="entry name" value="PAC"/>
</dbReference>
<dbReference type="SMART" id="SM00086">
    <property type="entry name" value="PAC"/>
    <property type="match status" value="2"/>
</dbReference>
<evidence type="ECO:0000259" key="11">
    <source>
        <dbReference type="PROSITE" id="PS50110"/>
    </source>
</evidence>
<dbReference type="SUPFAM" id="SSF47384">
    <property type="entry name" value="Homodimeric domain of signal transducing histidine kinase"/>
    <property type="match status" value="1"/>
</dbReference>
<dbReference type="Gene3D" id="3.30.565.10">
    <property type="entry name" value="Histidine kinase-like ATPase, C-terminal domain"/>
    <property type="match status" value="1"/>
</dbReference>
<dbReference type="InterPro" id="IPR000014">
    <property type="entry name" value="PAS"/>
</dbReference>
<dbReference type="InterPro" id="IPR035965">
    <property type="entry name" value="PAS-like_dom_sf"/>
</dbReference>
<keyword evidence="6 14" id="KW-0418">Kinase</keyword>
<dbReference type="InterPro" id="IPR005467">
    <property type="entry name" value="His_kinase_dom"/>
</dbReference>
<evidence type="ECO:0000313" key="15">
    <source>
        <dbReference type="Proteomes" id="UP000642180"/>
    </source>
</evidence>
<dbReference type="GO" id="GO:0005524">
    <property type="term" value="F:ATP binding"/>
    <property type="evidence" value="ECO:0007669"/>
    <property type="project" value="UniProtKB-KW"/>
</dbReference>
<evidence type="ECO:0000256" key="7">
    <source>
        <dbReference type="ARBA" id="ARBA00022840"/>
    </source>
</evidence>
<dbReference type="InterPro" id="IPR003594">
    <property type="entry name" value="HATPase_dom"/>
</dbReference>
<name>A0A8J3AR59_9BURK</name>
<dbReference type="InterPro" id="IPR036890">
    <property type="entry name" value="HATPase_C_sf"/>
</dbReference>
<dbReference type="InterPro" id="IPR013767">
    <property type="entry name" value="PAS_fold"/>
</dbReference>
<dbReference type="PROSITE" id="PS50112">
    <property type="entry name" value="PAS"/>
    <property type="match status" value="2"/>
</dbReference>
<evidence type="ECO:0000256" key="5">
    <source>
        <dbReference type="ARBA" id="ARBA00022741"/>
    </source>
</evidence>
<dbReference type="Pfam" id="PF13426">
    <property type="entry name" value="PAS_9"/>
    <property type="match status" value="1"/>
</dbReference>
<feature type="domain" description="PAS" evidence="12">
    <location>
        <begin position="139"/>
        <end position="195"/>
    </location>
</feature>
<dbReference type="Proteomes" id="UP000642180">
    <property type="component" value="Unassembled WGS sequence"/>
</dbReference>
<dbReference type="SUPFAM" id="SSF55785">
    <property type="entry name" value="PYP-like sensor domain (PAS domain)"/>
    <property type="match status" value="2"/>
</dbReference>
<dbReference type="CDD" id="cd00130">
    <property type="entry name" value="PAS"/>
    <property type="match status" value="2"/>
</dbReference>
<dbReference type="Gene3D" id="1.10.287.130">
    <property type="match status" value="1"/>
</dbReference>
<dbReference type="GO" id="GO:0006355">
    <property type="term" value="P:regulation of DNA-templated transcription"/>
    <property type="evidence" value="ECO:0007669"/>
    <property type="project" value="InterPro"/>
</dbReference>
<comment type="caution">
    <text evidence="14">The sequence shown here is derived from an EMBL/GenBank/DDBJ whole genome shotgun (WGS) entry which is preliminary data.</text>
</comment>
<evidence type="ECO:0000256" key="1">
    <source>
        <dbReference type="ARBA" id="ARBA00000085"/>
    </source>
</evidence>
<feature type="modified residue" description="4-aspartylphosphate" evidence="9">
    <location>
        <position position="570"/>
    </location>
</feature>
<keyword evidence="8" id="KW-0902">Two-component regulatory system</keyword>
<evidence type="ECO:0000256" key="4">
    <source>
        <dbReference type="ARBA" id="ARBA00022679"/>
    </source>
</evidence>
<dbReference type="InterPro" id="IPR004358">
    <property type="entry name" value="Sig_transdc_His_kin-like_C"/>
</dbReference>
<evidence type="ECO:0000259" key="13">
    <source>
        <dbReference type="PROSITE" id="PS50113"/>
    </source>
</evidence>
<dbReference type="InterPro" id="IPR036097">
    <property type="entry name" value="HisK_dim/P_sf"/>
</dbReference>
<dbReference type="PROSITE" id="PS50113">
    <property type="entry name" value="PAC"/>
    <property type="match status" value="2"/>
</dbReference>
<dbReference type="InterPro" id="IPR003661">
    <property type="entry name" value="HisK_dim/P_dom"/>
</dbReference>
<dbReference type="SMART" id="SM00091">
    <property type="entry name" value="PAS"/>
    <property type="match status" value="2"/>
</dbReference>
<keyword evidence="4" id="KW-0808">Transferase</keyword>
<keyword evidence="7" id="KW-0067">ATP-binding</keyword>
<dbReference type="AlphaFoldDB" id="A0A8J3AR59"/>
<dbReference type="PANTHER" id="PTHR43065:SF49">
    <property type="entry name" value="HISTIDINE KINASE"/>
    <property type="match status" value="1"/>
</dbReference>
<evidence type="ECO:0000256" key="8">
    <source>
        <dbReference type="ARBA" id="ARBA00023012"/>
    </source>
</evidence>
<accession>A0A8J3AR59</accession>
<dbReference type="EMBL" id="BMDI01000001">
    <property type="protein sequence ID" value="GGI18194.1"/>
    <property type="molecule type" value="Genomic_DNA"/>
</dbReference>
<dbReference type="InterPro" id="IPR001789">
    <property type="entry name" value="Sig_transdc_resp-reg_receiver"/>
</dbReference>